<gene>
    <name evidence="3" type="primary">Contig3338.g3570</name>
    <name evidence="3" type="ORF">STYLEM_12585</name>
</gene>
<dbReference type="PANTHER" id="PTHR24347">
    <property type="entry name" value="SERINE/THREONINE-PROTEIN KINASE"/>
    <property type="match status" value="1"/>
</dbReference>
<dbReference type="SUPFAM" id="SSF56112">
    <property type="entry name" value="Protein kinase-like (PK-like)"/>
    <property type="match status" value="1"/>
</dbReference>
<sequence>MDFRYAKIRQRQDQDQQFKKLFKGHISVVKNYLVFKSSKQPDIGSSYQDVCSIFQWLDISMWLHEVYKSREKIYLVMNYASHGPLLEHLQKNPNLQESDIRLIMGQLLLALDFMHKKQIVHRDIKPDNILVMDKDNLQVCIADLGFSCSLNEPDVLQKKCGTPGYVGPEVLKGQKASTKSDIFSLGSLFYNLLAGQMLFGGRTAKQVLQNNQILDAQIIIDRDKLKVSKESLSLLKWMVHKDPYKRPSAEECLNKLSNSQFNQTMLHHASKLRIARSMIKLYKNLSSSHLQWLQIITEKDLHLDSNQSFLMKMKILLREEIVIKHSKNTVERHLIVPRIGIYAANQGLPKRVQTANALPKKESDKKSLFFKKKLAPADPNMLHVDSPLLPRKKKQQSSEEKDCKDEEIKLPLKLIELLEESKNYNEVEFEEYPEEDDIFIENITEKLKNLVEIKDILEKHNTLGSKNKSNNRKITRRIFQPQNSPVQISFTK</sequence>
<feature type="domain" description="Protein kinase" evidence="2">
    <location>
        <begin position="1"/>
        <end position="261"/>
    </location>
</feature>
<dbReference type="AlphaFoldDB" id="A0A078AQL4"/>
<dbReference type="Gene3D" id="1.10.510.10">
    <property type="entry name" value="Transferase(Phosphotransferase) domain 1"/>
    <property type="match status" value="1"/>
</dbReference>
<keyword evidence="3" id="KW-0418">Kinase</keyword>
<dbReference type="PROSITE" id="PS00108">
    <property type="entry name" value="PROTEIN_KINASE_ST"/>
    <property type="match status" value="1"/>
</dbReference>
<feature type="region of interest" description="Disordered" evidence="1">
    <location>
        <begin position="381"/>
        <end position="404"/>
    </location>
</feature>
<dbReference type="SMART" id="SM00220">
    <property type="entry name" value="S_TKc"/>
    <property type="match status" value="1"/>
</dbReference>
<dbReference type="GO" id="GO:0004672">
    <property type="term" value="F:protein kinase activity"/>
    <property type="evidence" value="ECO:0007669"/>
    <property type="project" value="InterPro"/>
</dbReference>
<dbReference type="EMBL" id="CCKQ01011938">
    <property type="protein sequence ID" value="CDW83537.1"/>
    <property type="molecule type" value="Genomic_DNA"/>
</dbReference>
<protein>
    <submittedName>
        <fullName evidence="3">Serine threonine protein kinase</fullName>
    </submittedName>
</protein>
<reference evidence="3 4" key="1">
    <citation type="submission" date="2014-06" db="EMBL/GenBank/DDBJ databases">
        <authorList>
            <person name="Swart Estienne"/>
        </authorList>
    </citation>
    <scope>NUCLEOTIDE SEQUENCE [LARGE SCALE GENOMIC DNA]</scope>
    <source>
        <strain evidence="3 4">130c</strain>
    </source>
</reference>
<accession>A0A078AQL4</accession>
<dbReference type="PROSITE" id="PS50011">
    <property type="entry name" value="PROTEIN_KINASE_DOM"/>
    <property type="match status" value="1"/>
</dbReference>
<dbReference type="InterPro" id="IPR000719">
    <property type="entry name" value="Prot_kinase_dom"/>
</dbReference>
<evidence type="ECO:0000259" key="2">
    <source>
        <dbReference type="PROSITE" id="PS50011"/>
    </source>
</evidence>
<evidence type="ECO:0000256" key="1">
    <source>
        <dbReference type="SAM" id="MobiDB-lite"/>
    </source>
</evidence>
<dbReference type="GO" id="GO:0005524">
    <property type="term" value="F:ATP binding"/>
    <property type="evidence" value="ECO:0007669"/>
    <property type="project" value="InterPro"/>
</dbReference>
<keyword evidence="4" id="KW-1185">Reference proteome</keyword>
<name>A0A078AQL4_STYLE</name>
<dbReference type="OrthoDB" id="371082at2759"/>
<keyword evidence="3" id="KW-0808">Transferase</keyword>
<organism evidence="3 4">
    <name type="scientific">Stylonychia lemnae</name>
    <name type="common">Ciliate</name>
    <dbReference type="NCBI Taxonomy" id="5949"/>
    <lineage>
        <taxon>Eukaryota</taxon>
        <taxon>Sar</taxon>
        <taxon>Alveolata</taxon>
        <taxon>Ciliophora</taxon>
        <taxon>Intramacronucleata</taxon>
        <taxon>Spirotrichea</taxon>
        <taxon>Stichotrichia</taxon>
        <taxon>Sporadotrichida</taxon>
        <taxon>Oxytrichidae</taxon>
        <taxon>Stylonychinae</taxon>
        <taxon>Stylonychia</taxon>
    </lineage>
</organism>
<evidence type="ECO:0000313" key="3">
    <source>
        <dbReference type="EMBL" id="CDW83537.1"/>
    </source>
</evidence>
<evidence type="ECO:0000313" key="4">
    <source>
        <dbReference type="Proteomes" id="UP000039865"/>
    </source>
</evidence>
<proteinExistence type="predicted"/>
<dbReference type="Proteomes" id="UP000039865">
    <property type="component" value="Unassembled WGS sequence"/>
</dbReference>
<dbReference type="InterPro" id="IPR011009">
    <property type="entry name" value="Kinase-like_dom_sf"/>
</dbReference>
<dbReference type="Pfam" id="PF00069">
    <property type="entry name" value="Pkinase"/>
    <property type="match status" value="1"/>
</dbReference>
<dbReference type="InterPro" id="IPR008271">
    <property type="entry name" value="Ser/Thr_kinase_AS"/>
</dbReference>
<dbReference type="InParanoid" id="A0A078AQL4"/>